<evidence type="ECO:0000259" key="3">
    <source>
        <dbReference type="Pfam" id="PF14237"/>
    </source>
</evidence>
<gene>
    <name evidence="4" type="ORF">Mal4_35490</name>
</gene>
<feature type="transmembrane region" description="Helical" evidence="2">
    <location>
        <begin position="151"/>
        <end position="172"/>
    </location>
</feature>
<dbReference type="RefSeq" id="WP_145370418.1">
    <property type="nucleotide sequence ID" value="NZ_CP036275.1"/>
</dbReference>
<feature type="compositionally biased region" description="Low complexity" evidence="1">
    <location>
        <begin position="65"/>
        <end position="76"/>
    </location>
</feature>
<keyword evidence="2" id="KW-0472">Membrane</keyword>
<dbReference type="SUPFAM" id="SSF50494">
    <property type="entry name" value="Trypsin-like serine proteases"/>
    <property type="match status" value="1"/>
</dbReference>
<dbReference type="AlphaFoldDB" id="A0A517Z9P8"/>
<keyword evidence="2" id="KW-1133">Transmembrane helix</keyword>
<organism evidence="4 5">
    <name type="scientific">Maioricimonas rarisocia</name>
    <dbReference type="NCBI Taxonomy" id="2528026"/>
    <lineage>
        <taxon>Bacteria</taxon>
        <taxon>Pseudomonadati</taxon>
        <taxon>Planctomycetota</taxon>
        <taxon>Planctomycetia</taxon>
        <taxon>Planctomycetales</taxon>
        <taxon>Planctomycetaceae</taxon>
        <taxon>Maioricimonas</taxon>
    </lineage>
</organism>
<dbReference type="KEGG" id="mri:Mal4_35490"/>
<sequence>MSDASETSYFIRLRGTIRGPYTVLQLRRMARTGQFSRLHQISENRVAWRSAHELRELFGGPQPAPAAEASPQSMPSSPAPAEPKSPAEEWMYAVGDATLGPVSRRELLRRLERGELTASTPVWREGLADWSDAGTEFPSHVRTRGSGRRKAMWAGIGLGVCLLIVAAVLKWAPQFDAGELKEAVFSSEIDSTDLSVPAVNQAISDATGMVVSYLLIRKQTGEEFEQRLGSGSCFVVDRKGNALTNRHVIEEYEAWKKASTEGRLRRLIDLNTQWLAQLYKERQIDGDPPDVDTYIRDEVDSIDPRLVVYFGTDQCPASLEYTSKRHDMAVLHVQREKHEAYYPLSASNEAAKLTPVVTIGFPGVAQRAVTDVEQAAILARAAPSSLDEVLFGSRDHRDGIKGSAFEVNTTPGEITIVQKETGDVHLVQHTAVVRPGNSGGPLVLRRGGMAGVVLGINTLILVDDSPVYVAFTVAQMRSELEDEAGLTELTWR</sequence>
<evidence type="ECO:0000256" key="1">
    <source>
        <dbReference type="SAM" id="MobiDB-lite"/>
    </source>
</evidence>
<dbReference type="GO" id="GO:0006508">
    <property type="term" value="P:proteolysis"/>
    <property type="evidence" value="ECO:0007669"/>
    <property type="project" value="UniProtKB-KW"/>
</dbReference>
<keyword evidence="4" id="KW-0378">Hydrolase</keyword>
<dbReference type="Pfam" id="PF14237">
    <property type="entry name" value="GYF_2"/>
    <property type="match status" value="1"/>
</dbReference>
<dbReference type="PANTHER" id="PTHR43019">
    <property type="entry name" value="SERINE ENDOPROTEASE DEGS"/>
    <property type="match status" value="1"/>
</dbReference>
<dbReference type="Pfam" id="PF13365">
    <property type="entry name" value="Trypsin_2"/>
    <property type="match status" value="1"/>
</dbReference>
<feature type="domain" description="GYF" evidence="3">
    <location>
        <begin position="90"/>
        <end position="134"/>
    </location>
</feature>
<keyword evidence="5" id="KW-1185">Reference proteome</keyword>
<dbReference type="EMBL" id="CP036275">
    <property type="protein sequence ID" value="QDU39212.1"/>
    <property type="molecule type" value="Genomic_DNA"/>
</dbReference>
<dbReference type="GO" id="GO:0008233">
    <property type="term" value="F:peptidase activity"/>
    <property type="evidence" value="ECO:0007669"/>
    <property type="project" value="UniProtKB-KW"/>
</dbReference>
<evidence type="ECO:0000313" key="4">
    <source>
        <dbReference type="EMBL" id="QDU39212.1"/>
    </source>
</evidence>
<reference evidence="4 5" key="1">
    <citation type="submission" date="2019-02" db="EMBL/GenBank/DDBJ databases">
        <title>Deep-cultivation of Planctomycetes and their phenomic and genomic characterization uncovers novel biology.</title>
        <authorList>
            <person name="Wiegand S."/>
            <person name="Jogler M."/>
            <person name="Boedeker C."/>
            <person name="Pinto D."/>
            <person name="Vollmers J."/>
            <person name="Rivas-Marin E."/>
            <person name="Kohn T."/>
            <person name="Peeters S.H."/>
            <person name="Heuer A."/>
            <person name="Rast P."/>
            <person name="Oberbeckmann S."/>
            <person name="Bunk B."/>
            <person name="Jeske O."/>
            <person name="Meyerdierks A."/>
            <person name="Storesund J.E."/>
            <person name="Kallscheuer N."/>
            <person name="Luecker S."/>
            <person name="Lage O.M."/>
            <person name="Pohl T."/>
            <person name="Merkel B.J."/>
            <person name="Hornburger P."/>
            <person name="Mueller R.-W."/>
            <person name="Bruemmer F."/>
            <person name="Labrenz M."/>
            <person name="Spormann A.M."/>
            <person name="Op den Camp H."/>
            <person name="Overmann J."/>
            <person name="Amann R."/>
            <person name="Jetten M.S.M."/>
            <person name="Mascher T."/>
            <person name="Medema M.H."/>
            <person name="Devos D.P."/>
            <person name="Kaster A.-K."/>
            <person name="Ovreas L."/>
            <person name="Rohde M."/>
            <person name="Galperin M.Y."/>
            <person name="Jogler C."/>
        </authorList>
    </citation>
    <scope>NUCLEOTIDE SEQUENCE [LARGE SCALE GENOMIC DNA]</scope>
    <source>
        <strain evidence="4 5">Mal4</strain>
    </source>
</reference>
<dbReference type="InterPro" id="IPR025640">
    <property type="entry name" value="GYF_2"/>
</dbReference>
<name>A0A517Z9P8_9PLAN</name>
<proteinExistence type="predicted"/>
<protein>
    <submittedName>
        <fullName evidence="4">Serine endoprotease</fullName>
    </submittedName>
</protein>
<keyword evidence="4" id="KW-0645">Protease</keyword>
<dbReference type="Proteomes" id="UP000320496">
    <property type="component" value="Chromosome"/>
</dbReference>
<keyword evidence="2" id="KW-0812">Transmembrane</keyword>
<dbReference type="OrthoDB" id="292841at2"/>
<accession>A0A517Z9P8</accession>
<evidence type="ECO:0000256" key="2">
    <source>
        <dbReference type="SAM" id="Phobius"/>
    </source>
</evidence>
<dbReference type="Gene3D" id="2.40.10.120">
    <property type="match status" value="2"/>
</dbReference>
<feature type="region of interest" description="Disordered" evidence="1">
    <location>
        <begin position="58"/>
        <end position="86"/>
    </location>
</feature>
<evidence type="ECO:0000313" key="5">
    <source>
        <dbReference type="Proteomes" id="UP000320496"/>
    </source>
</evidence>
<dbReference type="InterPro" id="IPR009003">
    <property type="entry name" value="Peptidase_S1_PA"/>
</dbReference>
<dbReference type="PANTHER" id="PTHR43019:SF23">
    <property type="entry name" value="PROTEASE DO-LIKE 5, CHLOROPLASTIC"/>
    <property type="match status" value="1"/>
</dbReference>